<organism evidence="2 3">
    <name type="scientific">Trifolium medium</name>
    <dbReference type="NCBI Taxonomy" id="97028"/>
    <lineage>
        <taxon>Eukaryota</taxon>
        <taxon>Viridiplantae</taxon>
        <taxon>Streptophyta</taxon>
        <taxon>Embryophyta</taxon>
        <taxon>Tracheophyta</taxon>
        <taxon>Spermatophyta</taxon>
        <taxon>Magnoliopsida</taxon>
        <taxon>eudicotyledons</taxon>
        <taxon>Gunneridae</taxon>
        <taxon>Pentapetalae</taxon>
        <taxon>rosids</taxon>
        <taxon>fabids</taxon>
        <taxon>Fabales</taxon>
        <taxon>Fabaceae</taxon>
        <taxon>Papilionoideae</taxon>
        <taxon>50 kb inversion clade</taxon>
        <taxon>NPAAA clade</taxon>
        <taxon>Hologalegina</taxon>
        <taxon>IRL clade</taxon>
        <taxon>Trifolieae</taxon>
        <taxon>Trifolium</taxon>
    </lineage>
</organism>
<proteinExistence type="predicted"/>
<dbReference type="AlphaFoldDB" id="A0A392Q6L4"/>
<reference evidence="2 3" key="1">
    <citation type="journal article" date="2018" name="Front. Plant Sci.">
        <title>Red Clover (Trifolium pratense) and Zigzag Clover (T. medium) - A Picture of Genomic Similarities and Differences.</title>
        <authorList>
            <person name="Dluhosova J."/>
            <person name="Istvanek J."/>
            <person name="Nedelnik J."/>
            <person name="Repkova J."/>
        </authorList>
    </citation>
    <scope>NUCLEOTIDE SEQUENCE [LARGE SCALE GENOMIC DNA]</scope>
    <source>
        <strain evidence="3">cv. 10/8</strain>
        <tissue evidence="2">Leaf</tissue>
    </source>
</reference>
<accession>A0A392Q6L4</accession>
<evidence type="ECO:0000313" key="3">
    <source>
        <dbReference type="Proteomes" id="UP000265520"/>
    </source>
</evidence>
<evidence type="ECO:0000256" key="1">
    <source>
        <dbReference type="SAM" id="MobiDB-lite"/>
    </source>
</evidence>
<sequence>MIQAISYSELIKLIDISTAKAIYDSLCGIYERKTQDGFLEEFSEEEAAKSLMTTWEDSDKMTCGKNDEEVNPVLMVIASSDESSDSRSESNGDDSE</sequence>
<dbReference type="Proteomes" id="UP000265520">
    <property type="component" value="Unassembled WGS sequence"/>
</dbReference>
<evidence type="ECO:0000313" key="2">
    <source>
        <dbReference type="EMBL" id="MCI19360.1"/>
    </source>
</evidence>
<keyword evidence="3" id="KW-1185">Reference proteome</keyword>
<protein>
    <submittedName>
        <fullName evidence="2">Uncharacterized protein</fullName>
    </submittedName>
</protein>
<feature type="non-terminal residue" evidence="2">
    <location>
        <position position="96"/>
    </location>
</feature>
<feature type="region of interest" description="Disordered" evidence="1">
    <location>
        <begin position="77"/>
        <end position="96"/>
    </location>
</feature>
<name>A0A392Q6L4_9FABA</name>
<dbReference type="EMBL" id="LXQA010114456">
    <property type="protein sequence ID" value="MCI19360.1"/>
    <property type="molecule type" value="Genomic_DNA"/>
</dbReference>
<comment type="caution">
    <text evidence="2">The sequence shown here is derived from an EMBL/GenBank/DDBJ whole genome shotgun (WGS) entry which is preliminary data.</text>
</comment>